<organism evidence="2">
    <name type="scientific">marine metagenome</name>
    <dbReference type="NCBI Taxonomy" id="408172"/>
    <lineage>
        <taxon>unclassified sequences</taxon>
        <taxon>metagenomes</taxon>
        <taxon>ecological metagenomes</taxon>
    </lineage>
</organism>
<reference evidence="2" key="1">
    <citation type="submission" date="2018-05" db="EMBL/GenBank/DDBJ databases">
        <authorList>
            <person name="Lanie J.A."/>
            <person name="Ng W.-L."/>
            <person name="Kazmierczak K.M."/>
            <person name="Andrzejewski T.M."/>
            <person name="Davidsen T.M."/>
            <person name="Wayne K.J."/>
            <person name="Tettelin H."/>
            <person name="Glass J.I."/>
            <person name="Rusch D."/>
            <person name="Podicherti R."/>
            <person name="Tsui H.-C.T."/>
            <person name="Winkler M.E."/>
        </authorList>
    </citation>
    <scope>NUCLEOTIDE SEQUENCE</scope>
</reference>
<dbReference type="InterPro" id="IPR015947">
    <property type="entry name" value="PUA-like_sf"/>
</dbReference>
<dbReference type="AlphaFoldDB" id="A0A382SWZ1"/>
<evidence type="ECO:0000259" key="1">
    <source>
        <dbReference type="Pfam" id="PF01878"/>
    </source>
</evidence>
<feature type="domain" description="EVE" evidence="1">
    <location>
        <begin position="4"/>
        <end position="148"/>
    </location>
</feature>
<dbReference type="Pfam" id="PF01878">
    <property type="entry name" value="EVE"/>
    <property type="match status" value="1"/>
</dbReference>
<accession>A0A382SWZ1</accession>
<dbReference type="SUPFAM" id="SSF88697">
    <property type="entry name" value="PUA domain-like"/>
    <property type="match status" value="1"/>
</dbReference>
<dbReference type="Gene3D" id="3.10.590.10">
    <property type="entry name" value="ph1033 like domains"/>
    <property type="match status" value="1"/>
</dbReference>
<dbReference type="GO" id="GO:0005634">
    <property type="term" value="C:nucleus"/>
    <property type="evidence" value="ECO:0007669"/>
    <property type="project" value="TreeGrafter"/>
</dbReference>
<evidence type="ECO:0000313" key="2">
    <source>
        <dbReference type="EMBL" id="SVD13441.1"/>
    </source>
</evidence>
<dbReference type="InterPro" id="IPR002740">
    <property type="entry name" value="EVE_domain"/>
</dbReference>
<dbReference type="InterPro" id="IPR047197">
    <property type="entry name" value="THYN1-like_EVE"/>
</dbReference>
<sequence length="148" mass="17070">MNINYWLVKSEPSAYSFEDLISEENMTAEWDGVRNYTARNNMKKMKVGDQVFFYHSMIVPPQVVGTSVVVREAYPDDTAWDPNSEHPDPKSTPEKPIWFMVDLKAQAKMKYPVTLKDVKAHPMLQDMALVKLSRLSVQPVTKSEWDCI</sequence>
<protein>
    <recommendedName>
        <fullName evidence="1">EVE domain-containing protein</fullName>
    </recommendedName>
</protein>
<feature type="non-terminal residue" evidence="2">
    <location>
        <position position="148"/>
    </location>
</feature>
<proteinExistence type="predicted"/>
<dbReference type="EMBL" id="UINC01131622">
    <property type="protein sequence ID" value="SVD13441.1"/>
    <property type="molecule type" value="Genomic_DNA"/>
</dbReference>
<name>A0A382SWZ1_9ZZZZ</name>
<gene>
    <name evidence="2" type="ORF">METZ01_LOCUS366295</name>
</gene>
<dbReference type="InterPro" id="IPR052181">
    <property type="entry name" value="5hmC_binding"/>
</dbReference>
<dbReference type="CDD" id="cd21133">
    <property type="entry name" value="EVE"/>
    <property type="match status" value="1"/>
</dbReference>
<dbReference type="PANTHER" id="PTHR14087:SF7">
    <property type="entry name" value="THYMOCYTE NUCLEAR PROTEIN 1"/>
    <property type="match status" value="1"/>
</dbReference>
<dbReference type="PANTHER" id="PTHR14087">
    <property type="entry name" value="THYMOCYTE NUCLEAR PROTEIN 1"/>
    <property type="match status" value="1"/>
</dbReference>